<feature type="domain" description="Knr4/Smi1-like" evidence="1">
    <location>
        <begin position="9"/>
        <end position="143"/>
    </location>
</feature>
<evidence type="ECO:0000313" key="2">
    <source>
        <dbReference type="EMBL" id="MBC6992627.1"/>
    </source>
</evidence>
<dbReference type="InterPro" id="IPR037883">
    <property type="entry name" value="Knr4/Smi1-like_sf"/>
</dbReference>
<dbReference type="EMBL" id="JACSIT010000033">
    <property type="protein sequence ID" value="MBC6992627.1"/>
    <property type="molecule type" value="Genomic_DNA"/>
</dbReference>
<dbReference type="Gene3D" id="3.40.1580.10">
    <property type="entry name" value="SMI1/KNR4-like"/>
    <property type="match status" value="1"/>
</dbReference>
<dbReference type="SUPFAM" id="SSF160631">
    <property type="entry name" value="SMI1/KNR4-like"/>
    <property type="match status" value="1"/>
</dbReference>
<organism evidence="2 3">
    <name type="scientific">Neolewinella lacunae</name>
    <dbReference type="NCBI Taxonomy" id="1517758"/>
    <lineage>
        <taxon>Bacteria</taxon>
        <taxon>Pseudomonadati</taxon>
        <taxon>Bacteroidota</taxon>
        <taxon>Saprospiria</taxon>
        <taxon>Saprospirales</taxon>
        <taxon>Lewinellaceae</taxon>
        <taxon>Neolewinella</taxon>
    </lineage>
</organism>
<dbReference type="SMART" id="SM00860">
    <property type="entry name" value="SMI1_KNR4"/>
    <property type="match status" value="1"/>
</dbReference>
<name>A0A923PEK9_9BACT</name>
<dbReference type="Proteomes" id="UP000650081">
    <property type="component" value="Unassembled WGS sequence"/>
</dbReference>
<sequence length="146" mass="16778">MKFIDTEPDTSIEAIKQIETNHGIQFPSEYVRHILKYNGGSCSPDTFSFMEDGEKAESQIDYFHAVNSGDDYDLSRCIQDLNGEGRLNKYLIPIATDPLGNFVLISCRESDFGKIYFWDHENEFDNSYQPAYLSDTLNEFLNSLYS</sequence>
<dbReference type="AlphaFoldDB" id="A0A923PEK9"/>
<evidence type="ECO:0000313" key="3">
    <source>
        <dbReference type="Proteomes" id="UP000650081"/>
    </source>
</evidence>
<protein>
    <submittedName>
        <fullName evidence="2">SMI1/KNR4 family protein</fullName>
    </submittedName>
</protein>
<reference evidence="2" key="1">
    <citation type="submission" date="2020-08" db="EMBL/GenBank/DDBJ databases">
        <title>Lewinella bacteria from marine environments.</title>
        <authorList>
            <person name="Zhong Y."/>
        </authorList>
    </citation>
    <scope>NUCLEOTIDE SEQUENCE</scope>
    <source>
        <strain evidence="2">KCTC 42187</strain>
    </source>
</reference>
<comment type="caution">
    <text evidence="2">The sequence shown here is derived from an EMBL/GenBank/DDBJ whole genome shotgun (WGS) entry which is preliminary data.</text>
</comment>
<dbReference type="Pfam" id="PF09346">
    <property type="entry name" value="SMI1_KNR4"/>
    <property type="match status" value="1"/>
</dbReference>
<proteinExistence type="predicted"/>
<dbReference type="InterPro" id="IPR018958">
    <property type="entry name" value="Knr4/Smi1-like_dom"/>
</dbReference>
<evidence type="ECO:0000259" key="1">
    <source>
        <dbReference type="SMART" id="SM00860"/>
    </source>
</evidence>
<dbReference type="RefSeq" id="WP_187464768.1">
    <property type="nucleotide sequence ID" value="NZ_JACSIT010000033.1"/>
</dbReference>
<accession>A0A923PEK9</accession>
<keyword evidence="3" id="KW-1185">Reference proteome</keyword>
<gene>
    <name evidence="2" type="ORF">H9S92_00480</name>
</gene>